<dbReference type="EMBL" id="CP091430">
    <property type="protein sequence ID" value="UVI29283.1"/>
    <property type="molecule type" value="Genomic_DNA"/>
</dbReference>
<dbReference type="RefSeq" id="WP_258385372.1">
    <property type="nucleotide sequence ID" value="NZ_CP091430.1"/>
</dbReference>
<evidence type="ECO:0000313" key="1">
    <source>
        <dbReference type="EMBL" id="UVI29283.1"/>
    </source>
</evidence>
<keyword evidence="2" id="KW-1185">Reference proteome</keyword>
<organism evidence="1 2">
    <name type="scientific">Paenibacillus spongiae</name>
    <dbReference type="NCBI Taxonomy" id="2909671"/>
    <lineage>
        <taxon>Bacteria</taxon>
        <taxon>Bacillati</taxon>
        <taxon>Bacillota</taxon>
        <taxon>Bacilli</taxon>
        <taxon>Bacillales</taxon>
        <taxon>Paenibacillaceae</taxon>
        <taxon>Paenibacillus</taxon>
    </lineage>
</organism>
<sequence length="674" mass="78066">MSQLNLSLDKSLEPFIKRISYDRLGAAEPEVMLERINRNLTKVSLTFQLEEAVQQDDWQLTIEPAFIPAFHSAPHLSPTDSHIIDQHSFRSPALIAKDDRRVLTLIPDLDMMLKGTQVRWYMDNDAPRNVLKLGMSEYRVKGHVLYERKAGAAYRPGTVEIGFYLMTFEDSEALQNPWRPVLQFLWERWGSQLFQAGDPLELPLDRLVQYTYQWAFDNWGESVWQEFDLDGTRVGAAAFIVNYTQSPNYPGPVNEREFRSIWNQAWFSSLRSATGVFRYGTEKNDPDLIRRAKLTKELALSAPQREGIFPTVIATEMEQLEIGGQLVNRSKGWETAFWGNSNRNPIQTWGSVKNAPYHVLDMSWTTLWMLRWYEELEQDDRLLDYAVRYADALLKLQDDKGFFPAWLDYHTLQPIEILKDSPETSVSVTFLIKLAELTGHKQYAESALRAANIVAEEVLPAGRWEDFETYWSCCTFANKEYVGRKFDRNNMYKQCNFSMFWSAEAFMSCYKLTGDEAYLKLGERCLDEMLISQASWQPPYIHVNALGGFGVMNCDGEWNDARQSLFAEIILDYGIELDRTEYIERGMAALKCAFVMMYCPENARTKVQWERVYPYFNEKDYGFMMENYGHGGEVNDNGVGIGEFTIFDWGNGAAAESYLRIKDHHRELLTRYGM</sequence>
<accession>A0ABY5S990</accession>
<gene>
    <name evidence="1" type="ORF">L1F29_28270</name>
</gene>
<dbReference type="SUPFAM" id="SSF48208">
    <property type="entry name" value="Six-hairpin glycosidases"/>
    <property type="match status" value="1"/>
</dbReference>
<dbReference type="InterPro" id="IPR008928">
    <property type="entry name" value="6-hairpin_glycosidase_sf"/>
</dbReference>
<reference evidence="1" key="1">
    <citation type="submission" date="2022-01" db="EMBL/GenBank/DDBJ databases">
        <title>Paenibacillus spongiae sp. nov., isolated from marine sponge.</title>
        <authorList>
            <person name="Li Z."/>
            <person name="Zhang M."/>
        </authorList>
    </citation>
    <scope>NUCLEOTIDE SEQUENCE</scope>
    <source>
        <strain evidence="1">PHS-Z3</strain>
    </source>
</reference>
<protein>
    <submittedName>
        <fullName evidence="1">Uncharacterized protein</fullName>
    </submittedName>
</protein>
<dbReference type="Gene3D" id="1.50.10.20">
    <property type="match status" value="1"/>
</dbReference>
<name>A0ABY5S990_9BACL</name>
<evidence type="ECO:0000313" key="2">
    <source>
        <dbReference type="Proteomes" id="UP001057877"/>
    </source>
</evidence>
<proteinExistence type="predicted"/>
<dbReference type="Proteomes" id="UP001057877">
    <property type="component" value="Chromosome"/>
</dbReference>